<dbReference type="GO" id="GO:0005886">
    <property type="term" value="C:plasma membrane"/>
    <property type="evidence" value="ECO:0007669"/>
    <property type="project" value="UniProtKB-SubCell"/>
</dbReference>
<dbReference type="GO" id="GO:0044782">
    <property type="term" value="P:cilium organization"/>
    <property type="evidence" value="ECO:0007669"/>
    <property type="project" value="TreeGrafter"/>
</dbReference>
<dbReference type="STRING" id="283909.R7U8K2"/>
<keyword evidence="4" id="KW-1003">Cell membrane</keyword>
<evidence type="ECO:0000313" key="14">
    <source>
        <dbReference type="EnsemblMetazoa" id="CapteP109989"/>
    </source>
</evidence>
<evidence type="ECO:0000256" key="12">
    <source>
        <dbReference type="ARBA" id="ARBA00023273"/>
    </source>
</evidence>
<accession>R7U8K2</accession>
<name>R7U8K2_CAPTE</name>
<evidence type="ECO:0000313" key="13">
    <source>
        <dbReference type="EMBL" id="ELU00027.1"/>
    </source>
</evidence>
<evidence type="ECO:0000256" key="10">
    <source>
        <dbReference type="ARBA" id="ARBA00023136"/>
    </source>
</evidence>
<keyword evidence="15" id="KW-1185">Reference proteome</keyword>
<reference evidence="15" key="1">
    <citation type="submission" date="2012-12" db="EMBL/GenBank/DDBJ databases">
        <authorList>
            <person name="Hellsten U."/>
            <person name="Grimwood J."/>
            <person name="Chapman J.A."/>
            <person name="Shapiro H."/>
            <person name="Aerts A."/>
            <person name="Otillar R.P."/>
            <person name="Terry A.Y."/>
            <person name="Boore J.L."/>
            <person name="Simakov O."/>
            <person name="Marletaz F."/>
            <person name="Cho S.-J."/>
            <person name="Edsinger-Gonzales E."/>
            <person name="Havlak P."/>
            <person name="Kuo D.-H."/>
            <person name="Larsson T."/>
            <person name="Lv J."/>
            <person name="Arendt D."/>
            <person name="Savage R."/>
            <person name="Osoegawa K."/>
            <person name="de Jong P."/>
            <person name="Lindberg D.R."/>
            <person name="Seaver E.C."/>
            <person name="Weisblat D.A."/>
            <person name="Putnam N.H."/>
            <person name="Grigoriev I.V."/>
            <person name="Rokhsar D.S."/>
        </authorList>
    </citation>
    <scope>NUCLEOTIDE SEQUENCE</scope>
    <source>
        <strain evidence="15">I ESC-2004</strain>
    </source>
</reference>
<dbReference type="GO" id="GO:0007399">
    <property type="term" value="P:nervous system development"/>
    <property type="evidence" value="ECO:0007669"/>
    <property type="project" value="TreeGrafter"/>
</dbReference>
<evidence type="ECO:0000256" key="5">
    <source>
        <dbReference type="ARBA" id="ARBA00022490"/>
    </source>
</evidence>
<dbReference type="AlphaFoldDB" id="R7U8K2"/>
<evidence type="ECO:0000256" key="2">
    <source>
        <dbReference type="ARBA" id="ARBA00004430"/>
    </source>
</evidence>
<dbReference type="OrthoDB" id="10013020at2759"/>
<sequence>FTRFEKAYLLAVDIGSRDLFMDLHHVARDKGEQALAEVSLRKANQLNVDSRASGNDKYS</sequence>
<evidence type="ECO:0000313" key="15">
    <source>
        <dbReference type="Proteomes" id="UP000014760"/>
    </source>
</evidence>
<evidence type="ECO:0000256" key="7">
    <source>
        <dbReference type="ARBA" id="ARBA00022737"/>
    </source>
</evidence>
<keyword evidence="9" id="KW-0969">Cilium</keyword>
<dbReference type="EMBL" id="AMQN01026265">
    <property type="status" value="NOT_ANNOTATED_CDS"/>
    <property type="molecule type" value="Genomic_DNA"/>
</dbReference>
<evidence type="ECO:0000256" key="8">
    <source>
        <dbReference type="ARBA" id="ARBA00022794"/>
    </source>
</evidence>
<evidence type="ECO:0000256" key="6">
    <source>
        <dbReference type="ARBA" id="ARBA00022574"/>
    </source>
</evidence>
<comment type="similarity">
    <text evidence="3">Belongs to the WD repeat fritz family.</text>
</comment>
<dbReference type="EnsemblMetazoa" id="CapteT109989">
    <property type="protein sequence ID" value="CapteP109989"/>
    <property type="gene ID" value="CapteG109989"/>
</dbReference>
<evidence type="ECO:0000256" key="9">
    <source>
        <dbReference type="ARBA" id="ARBA00023069"/>
    </source>
</evidence>
<dbReference type="PANTHER" id="PTHR13667:SF5">
    <property type="entry name" value="WD REPEAT-CONTAINING AND PLANAR CELL POLARITY EFFECTOR PROTEIN FRITZ HOMOLOG"/>
    <property type="match status" value="1"/>
</dbReference>
<organism evidence="13">
    <name type="scientific">Capitella teleta</name>
    <name type="common">Polychaete worm</name>
    <dbReference type="NCBI Taxonomy" id="283909"/>
    <lineage>
        <taxon>Eukaryota</taxon>
        <taxon>Metazoa</taxon>
        <taxon>Spiralia</taxon>
        <taxon>Lophotrochozoa</taxon>
        <taxon>Annelida</taxon>
        <taxon>Polychaeta</taxon>
        <taxon>Sedentaria</taxon>
        <taxon>Scolecida</taxon>
        <taxon>Capitellidae</taxon>
        <taxon>Capitella</taxon>
    </lineage>
</organism>
<protein>
    <submittedName>
        <fullName evidence="13 14">Uncharacterized protein</fullName>
    </submittedName>
</protein>
<dbReference type="Proteomes" id="UP000014760">
    <property type="component" value="Unassembled WGS sequence"/>
</dbReference>
<keyword evidence="5" id="KW-0963">Cytoplasm</keyword>
<dbReference type="EMBL" id="KB306269">
    <property type="protein sequence ID" value="ELU00027.1"/>
    <property type="molecule type" value="Genomic_DNA"/>
</dbReference>
<dbReference type="HOGENOM" id="CLU_2967695_0_0_1"/>
<keyword evidence="10" id="KW-0472">Membrane</keyword>
<comment type="subcellular location">
    <subcellularLocation>
        <location evidence="1">Cell membrane</location>
    </subcellularLocation>
    <subcellularLocation>
        <location evidence="2">Cytoplasm</location>
        <location evidence="2">Cytoskeleton</location>
        <location evidence="2">Cilium axoneme</location>
    </subcellularLocation>
</comment>
<evidence type="ECO:0000256" key="3">
    <source>
        <dbReference type="ARBA" id="ARBA00006059"/>
    </source>
</evidence>
<keyword evidence="11" id="KW-0206">Cytoskeleton</keyword>
<keyword evidence="6" id="KW-0853">WD repeat</keyword>
<evidence type="ECO:0000256" key="1">
    <source>
        <dbReference type="ARBA" id="ARBA00004236"/>
    </source>
</evidence>
<dbReference type="PANTHER" id="PTHR13667">
    <property type="entry name" value="HOMOLOC-13"/>
    <property type="match status" value="1"/>
</dbReference>
<gene>
    <name evidence="13" type="ORF">CAPTEDRAFT_109989</name>
</gene>
<feature type="non-terminal residue" evidence="13">
    <location>
        <position position="1"/>
    </location>
</feature>
<evidence type="ECO:0000256" key="4">
    <source>
        <dbReference type="ARBA" id="ARBA00022475"/>
    </source>
</evidence>
<dbReference type="GO" id="GO:0097541">
    <property type="term" value="C:axonemal basal plate"/>
    <property type="evidence" value="ECO:0007669"/>
    <property type="project" value="TreeGrafter"/>
</dbReference>
<keyword evidence="7" id="KW-0677">Repeat</keyword>
<keyword evidence="12" id="KW-0966">Cell projection</keyword>
<reference evidence="13 15" key="2">
    <citation type="journal article" date="2013" name="Nature">
        <title>Insights into bilaterian evolution from three spiralian genomes.</title>
        <authorList>
            <person name="Simakov O."/>
            <person name="Marletaz F."/>
            <person name="Cho S.J."/>
            <person name="Edsinger-Gonzales E."/>
            <person name="Havlak P."/>
            <person name="Hellsten U."/>
            <person name="Kuo D.H."/>
            <person name="Larsson T."/>
            <person name="Lv J."/>
            <person name="Arendt D."/>
            <person name="Savage R."/>
            <person name="Osoegawa K."/>
            <person name="de Jong P."/>
            <person name="Grimwood J."/>
            <person name="Chapman J.A."/>
            <person name="Shapiro H."/>
            <person name="Aerts A."/>
            <person name="Otillar R.P."/>
            <person name="Terry A.Y."/>
            <person name="Boore J.L."/>
            <person name="Grigoriev I.V."/>
            <person name="Lindberg D.R."/>
            <person name="Seaver E.C."/>
            <person name="Weisblat D.A."/>
            <person name="Putnam N.H."/>
            <person name="Rokhsar D.S."/>
        </authorList>
    </citation>
    <scope>NUCLEOTIDE SEQUENCE</scope>
    <source>
        <strain evidence="13 15">I ESC-2004</strain>
    </source>
</reference>
<keyword evidence="8" id="KW-0970">Cilium biogenesis/degradation</keyword>
<dbReference type="InterPro" id="IPR024511">
    <property type="entry name" value="Frtz"/>
</dbReference>
<dbReference type="Pfam" id="PF11768">
    <property type="entry name" value="Frtz"/>
    <property type="match status" value="1"/>
</dbReference>
<reference evidence="14" key="3">
    <citation type="submission" date="2015-06" db="UniProtKB">
        <authorList>
            <consortium name="EnsemblMetazoa"/>
        </authorList>
    </citation>
    <scope>IDENTIFICATION</scope>
</reference>
<proteinExistence type="inferred from homology"/>
<evidence type="ECO:0000256" key="11">
    <source>
        <dbReference type="ARBA" id="ARBA00023212"/>
    </source>
</evidence>
<dbReference type="GO" id="GO:0045184">
    <property type="term" value="P:establishment of protein localization"/>
    <property type="evidence" value="ECO:0007669"/>
    <property type="project" value="TreeGrafter"/>
</dbReference>